<comment type="subcellular location">
    <subcellularLocation>
        <location evidence="1">Membrane</location>
        <topology evidence="1">Multi-pass membrane protein</topology>
    </subcellularLocation>
</comment>
<evidence type="ECO:0000313" key="8">
    <source>
        <dbReference type="EMBL" id="GAH64772.1"/>
    </source>
</evidence>
<protein>
    <recommendedName>
        <fullName evidence="7">NADH:quinone oxidoreductase/Mrp antiporter transmembrane domain-containing protein</fullName>
    </recommendedName>
</protein>
<dbReference type="InterPro" id="IPR001750">
    <property type="entry name" value="ND/Mrp_TM"/>
</dbReference>
<keyword evidence="3 6" id="KW-0812">Transmembrane</keyword>
<evidence type="ECO:0000256" key="2">
    <source>
        <dbReference type="ARBA" id="ARBA00009025"/>
    </source>
</evidence>
<dbReference type="GO" id="GO:0042773">
    <property type="term" value="P:ATP synthesis coupled electron transport"/>
    <property type="evidence" value="ECO:0007669"/>
    <property type="project" value="InterPro"/>
</dbReference>
<feature type="transmembrane region" description="Helical" evidence="6">
    <location>
        <begin position="31"/>
        <end position="53"/>
    </location>
</feature>
<dbReference type="NCBIfam" id="TIGR01972">
    <property type="entry name" value="NDH_I_M"/>
    <property type="match status" value="1"/>
</dbReference>
<gene>
    <name evidence="8" type="ORF">S03H2_48488</name>
</gene>
<feature type="transmembrane region" description="Helical" evidence="6">
    <location>
        <begin position="203"/>
        <end position="225"/>
    </location>
</feature>
<dbReference type="PRINTS" id="PR01437">
    <property type="entry name" value="NUOXDRDTASE4"/>
</dbReference>
<feature type="transmembrane region" description="Helical" evidence="6">
    <location>
        <begin position="134"/>
        <end position="153"/>
    </location>
</feature>
<keyword evidence="5 6" id="KW-0472">Membrane</keyword>
<dbReference type="AlphaFoldDB" id="X1H5U1"/>
<organism evidence="8">
    <name type="scientific">marine sediment metagenome</name>
    <dbReference type="NCBI Taxonomy" id="412755"/>
    <lineage>
        <taxon>unclassified sequences</taxon>
        <taxon>metagenomes</taxon>
        <taxon>ecological metagenomes</taxon>
    </lineage>
</organism>
<feature type="transmembrane region" description="Helical" evidence="6">
    <location>
        <begin position="6"/>
        <end position="24"/>
    </location>
</feature>
<dbReference type="GO" id="GO:0016020">
    <property type="term" value="C:membrane"/>
    <property type="evidence" value="ECO:0007669"/>
    <property type="project" value="UniProtKB-SubCell"/>
</dbReference>
<evidence type="ECO:0000256" key="5">
    <source>
        <dbReference type="ARBA" id="ARBA00023136"/>
    </source>
</evidence>
<name>X1H5U1_9ZZZZ</name>
<accession>X1H5U1</accession>
<dbReference type="Pfam" id="PF00361">
    <property type="entry name" value="Proton_antipo_M"/>
    <property type="match status" value="1"/>
</dbReference>
<keyword evidence="4 6" id="KW-1133">Transmembrane helix</keyword>
<dbReference type="GO" id="GO:0003954">
    <property type="term" value="F:NADH dehydrogenase activity"/>
    <property type="evidence" value="ECO:0007669"/>
    <property type="project" value="TreeGrafter"/>
</dbReference>
<feature type="transmembrane region" description="Helical" evidence="6">
    <location>
        <begin position="165"/>
        <end position="183"/>
    </location>
</feature>
<dbReference type="PANTHER" id="PTHR43507">
    <property type="entry name" value="NADH-UBIQUINONE OXIDOREDUCTASE CHAIN 4"/>
    <property type="match status" value="1"/>
</dbReference>
<dbReference type="InterPro" id="IPR003918">
    <property type="entry name" value="NADH_UbQ_OxRdtase"/>
</dbReference>
<dbReference type="GO" id="GO:0048039">
    <property type="term" value="F:ubiquinone binding"/>
    <property type="evidence" value="ECO:0007669"/>
    <property type="project" value="TreeGrafter"/>
</dbReference>
<dbReference type="EMBL" id="BARU01030573">
    <property type="protein sequence ID" value="GAH64772.1"/>
    <property type="molecule type" value="Genomic_DNA"/>
</dbReference>
<dbReference type="GO" id="GO:0015990">
    <property type="term" value="P:electron transport coupled proton transport"/>
    <property type="evidence" value="ECO:0007669"/>
    <property type="project" value="TreeGrafter"/>
</dbReference>
<feature type="non-terminal residue" evidence="8">
    <location>
        <position position="1"/>
    </location>
</feature>
<evidence type="ECO:0000256" key="6">
    <source>
        <dbReference type="SAM" id="Phobius"/>
    </source>
</evidence>
<comment type="caution">
    <text evidence="8">The sequence shown here is derived from an EMBL/GenBank/DDBJ whole genome shotgun (WGS) entry which is preliminary data.</text>
</comment>
<dbReference type="GO" id="GO:0008137">
    <property type="term" value="F:NADH dehydrogenase (ubiquinone) activity"/>
    <property type="evidence" value="ECO:0007669"/>
    <property type="project" value="InterPro"/>
</dbReference>
<feature type="transmembrane region" description="Helical" evidence="6">
    <location>
        <begin position="245"/>
        <end position="263"/>
    </location>
</feature>
<comment type="similarity">
    <text evidence="2">Belongs to the complex I subunit 4 family.</text>
</comment>
<feature type="domain" description="NADH:quinone oxidoreductase/Mrp antiporter transmembrane" evidence="7">
    <location>
        <begin position="1"/>
        <end position="251"/>
    </location>
</feature>
<evidence type="ECO:0000259" key="7">
    <source>
        <dbReference type="Pfam" id="PF00361"/>
    </source>
</evidence>
<evidence type="ECO:0000256" key="4">
    <source>
        <dbReference type="ARBA" id="ARBA00022989"/>
    </source>
</evidence>
<reference evidence="8" key="1">
    <citation type="journal article" date="2014" name="Front. Microbiol.">
        <title>High frequency of phylogenetically diverse reductive dehalogenase-homologous genes in deep subseafloor sedimentary metagenomes.</title>
        <authorList>
            <person name="Kawai M."/>
            <person name="Futagami T."/>
            <person name="Toyoda A."/>
            <person name="Takaki Y."/>
            <person name="Nishi S."/>
            <person name="Hori S."/>
            <person name="Arai W."/>
            <person name="Tsubouchi T."/>
            <person name="Morono Y."/>
            <person name="Uchiyama I."/>
            <person name="Ito T."/>
            <person name="Fujiyama A."/>
            <person name="Inagaki F."/>
            <person name="Takami H."/>
        </authorList>
    </citation>
    <scope>NUCLEOTIDE SEQUENCE</scope>
    <source>
        <strain evidence="8">Expedition CK06-06</strain>
    </source>
</reference>
<sequence>LFGSALMLVGILSLYFTTGSLSMVELAQSGLAPFAAVIPLAGIFFLLLVGFAVKLPVFPLHTWLPDAHTDAPTAGSVVLAGALIKMGGYGMIRVCVSIFPQVAQQYAQLLVIFAVITVLYGAAVTLRQTDLKRLIAYSSISHMGYVLLGVFALSQVSLSGAALQMFSHGLITGLLFAMAGLLMHNAGERDLRQLGGLVRQVPIMAVVFSIAGLGSLGLPSTSGFAAEFLTFVGCFSSTAVAGIRVYTILGVLGIVITAGYILLK</sequence>
<feature type="non-terminal residue" evidence="8">
    <location>
        <position position="264"/>
    </location>
</feature>
<evidence type="ECO:0000256" key="1">
    <source>
        <dbReference type="ARBA" id="ARBA00004141"/>
    </source>
</evidence>
<dbReference type="InterPro" id="IPR010227">
    <property type="entry name" value="NADH_Q_OxRdtase_chainM/4"/>
</dbReference>
<dbReference type="PANTHER" id="PTHR43507:SF1">
    <property type="entry name" value="NADH-UBIQUINONE OXIDOREDUCTASE CHAIN 4"/>
    <property type="match status" value="1"/>
</dbReference>
<evidence type="ECO:0000256" key="3">
    <source>
        <dbReference type="ARBA" id="ARBA00022692"/>
    </source>
</evidence>
<feature type="transmembrane region" description="Helical" evidence="6">
    <location>
        <begin position="106"/>
        <end position="127"/>
    </location>
</feature>
<proteinExistence type="inferred from homology"/>